<dbReference type="GeneID" id="24439509"/>
<keyword evidence="3" id="KW-1185">Reference proteome</keyword>
<gene>
    <name evidence="2" type="ORF">TTHERM_000543729</name>
</gene>
<dbReference type="KEGG" id="tet:TTHERM_000543729"/>
<dbReference type="RefSeq" id="XP_012650734.1">
    <property type="nucleotide sequence ID" value="XM_012795280.1"/>
</dbReference>
<dbReference type="Proteomes" id="UP000009168">
    <property type="component" value="Unassembled WGS sequence"/>
</dbReference>
<evidence type="ECO:0000256" key="1">
    <source>
        <dbReference type="SAM" id="Coils"/>
    </source>
</evidence>
<dbReference type="EMBL" id="GG662864">
    <property type="protein sequence ID" value="EWS76741.1"/>
    <property type="molecule type" value="Genomic_DNA"/>
</dbReference>
<evidence type="ECO:0000313" key="2">
    <source>
        <dbReference type="EMBL" id="EWS76741.1"/>
    </source>
</evidence>
<accession>W7XKR0</accession>
<feature type="coiled-coil region" evidence="1">
    <location>
        <begin position="412"/>
        <end position="454"/>
    </location>
</feature>
<reference evidence="3" key="1">
    <citation type="journal article" date="2006" name="PLoS Biol.">
        <title>Macronuclear genome sequence of the ciliate Tetrahymena thermophila, a model eukaryote.</title>
        <authorList>
            <person name="Eisen J.A."/>
            <person name="Coyne R.S."/>
            <person name="Wu M."/>
            <person name="Wu D."/>
            <person name="Thiagarajan M."/>
            <person name="Wortman J.R."/>
            <person name="Badger J.H."/>
            <person name="Ren Q."/>
            <person name="Amedeo P."/>
            <person name="Jones K.M."/>
            <person name="Tallon L.J."/>
            <person name="Delcher A.L."/>
            <person name="Salzberg S.L."/>
            <person name="Silva J.C."/>
            <person name="Haas B.J."/>
            <person name="Majoros W.H."/>
            <person name="Farzad M."/>
            <person name="Carlton J.M."/>
            <person name="Smith R.K. Jr."/>
            <person name="Garg J."/>
            <person name="Pearlman R.E."/>
            <person name="Karrer K.M."/>
            <person name="Sun L."/>
            <person name="Manning G."/>
            <person name="Elde N.C."/>
            <person name="Turkewitz A.P."/>
            <person name="Asai D.J."/>
            <person name="Wilkes D.E."/>
            <person name="Wang Y."/>
            <person name="Cai H."/>
            <person name="Collins K."/>
            <person name="Stewart B.A."/>
            <person name="Lee S.R."/>
            <person name="Wilamowska K."/>
            <person name="Weinberg Z."/>
            <person name="Ruzzo W.L."/>
            <person name="Wloga D."/>
            <person name="Gaertig J."/>
            <person name="Frankel J."/>
            <person name="Tsao C.-C."/>
            <person name="Gorovsky M.A."/>
            <person name="Keeling P.J."/>
            <person name="Waller R.F."/>
            <person name="Patron N.J."/>
            <person name="Cherry J.M."/>
            <person name="Stover N.A."/>
            <person name="Krieger C.J."/>
            <person name="del Toro C."/>
            <person name="Ryder H.F."/>
            <person name="Williamson S.C."/>
            <person name="Barbeau R.A."/>
            <person name="Hamilton E.P."/>
            <person name="Orias E."/>
        </authorList>
    </citation>
    <scope>NUCLEOTIDE SEQUENCE [LARGE SCALE GENOMIC DNA]</scope>
    <source>
        <strain evidence="3">SB210</strain>
    </source>
</reference>
<organism evidence="2 3">
    <name type="scientific">Tetrahymena thermophila (strain SB210)</name>
    <dbReference type="NCBI Taxonomy" id="312017"/>
    <lineage>
        <taxon>Eukaryota</taxon>
        <taxon>Sar</taxon>
        <taxon>Alveolata</taxon>
        <taxon>Ciliophora</taxon>
        <taxon>Intramacronucleata</taxon>
        <taxon>Oligohymenophorea</taxon>
        <taxon>Hymenostomatida</taxon>
        <taxon>Tetrahymenina</taxon>
        <taxon>Tetrahymenidae</taxon>
        <taxon>Tetrahymena</taxon>
    </lineage>
</organism>
<keyword evidence="1" id="KW-0175">Coiled coil</keyword>
<proteinExistence type="predicted"/>
<dbReference type="AlphaFoldDB" id="W7XKR0"/>
<sequence>MQFDKNLIAFKVVLPNGMLIQEFERIQNKSYMTIFPVLSTKDQNGNEVYQNLSFIPCDDTDLQDYYCVDFSNVNSNKVNQPYLTYYPYDNEKQKLQVLMLYCTSQLEYPGTVCATHEETQKEIINFKTQVYTRVTSQQYNPSTRSFEKKIKLEQFYLSDNLVFLGKFSLKSTTTTINDGFIIQKQSSYTYISDYSKTNEYSTFTFQQAQNNLDMIGACFFYLDENGRNQFVQFVQFPSILAQFVSVFNSLLVVGIISRQFSKSEIIQDIMEIQLKNYYKKSAIEFMHEVETKKQSNSMSNYFQNSLMQTYKQICNMDYKYYMKKFLDTTLYNKIKLLIFSKGGKTKRNDPKQVKMFKRLMDSTIEQINIYDIQKEILKLKMMVRMSFTVEQYAALQLCGLRIILDEDIPNVEESIQENIQMQENLFKNTEEESIKQKKEQSIEMELKLKENEVQAKYQDKYLTENAVNLEIENIQLEENNLSKPQEKQNTKVEFEDNIFKLDEKNDQKLKKLNFKSIALNHLEKIERLERDNTYFEQKIDQFFNQKNFQTQLDQRILDCLIGYKQNKLDTQSLIPSYTIINN</sequence>
<name>W7XKR0_TETTS</name>
<dbReference type="InParanoid" id="W7XKR0"/>
<protein>
    <submittedName>
        <fullName evidence="2">Phosphatidylserine decarboxylase family protein, putative</fullName>
    </submittedName>
</protein>
<evidence type="ECO:0000313" key="3">
    <source>
        <dbReference type="Proteomes" id="UP000009168"/>
    </source>
</evidence>